<dbReference type="InterPro" id="IPR001667">
    <property type="entry name" value="DDH_dom"/>
</dbReference>
<dbReference type="InterPro" id="IPR004097">
    <property type="entry name" value="DHHA2"/>
</dbReference>
<protein>
    <recommendedName>
        <fullName evidence="1">DHHA2 domain-containing protein</fullName>
    </recommendedName>
</protein>
<proteinExistence type="predicted"/>
<evidence type="ECO:0000313" key="2">
    <source>
        <dbReference type="EMBL" id="KAG7375720.1"/>
    </source>
</evidence>
<dbReference type="Pfam" id="PF02833">
    <property type="entry name" value="DHHA2"/>
    <property type="match status" value="1"/>
</dbReference>
<feature type="domain" description="DHHA2" evidence="1">
    <location>
        <begin position="240"/>
        <end position="398"/>
    </location>
</feature>
<evidence type="ECO:0000259" key="1">
    <source>
        <dbReference type="SMART" id="SM01131"/>
    </source>
</evidence>
<dbReference type="AlphaFoldDB" id="A0A8T1V610"/>
<dbReference type="SMART" id="SM01131">
    <property type="entry name" value="DHHA2"/>
    <property type="match status" value="1"/>
</dbReference>
<keyword evidence="3" id="KW-1185">Reference proteome</keyword>
<comment type="caution">
    <text evidence="2">The sequence shown here is derived from an EMBL/GenBank/DDBJ whole genome shotgun (WGS) entry which is preliminary data.</text>
</comment>
<organism evidence="2 3">
    <name type="scientific">Phytophthora pseudosyringae</name>
    <dbReference type="NCBI Taxonomy" id="221518"/>
    <lineage>
        <taxon>Eukaryota</taxon>
        <taxon>Sar</taxon>
        <taxon>Stramenopiles</taxon>
        <taxon>Oomycota</taxon>
        <taxon>Peronosporomycetes</taxon>
        <taxon>Peronosporales</taxon>
        <taxon>Peronosporaceae</taxon>
        <taxon>Phytophthora</taxon>
    </lineage>
</organism>
<accession>A0A8T1V610</accession>
<dbReference type="GO" id="GO:0005737">
    <property type="term" value="C:cytoplasm"/>
    <property type="evidence" value="ECO:0007669"/>
    <property type="project" value="InterPro"/>
</dbReference>
<name>A0A8T1V610_9STRA</name>
<dbReference type="PANTHER" id="PTHR12112:SF39">
    <property type="entry name" value="EG:152A3.5 PROTEIN (FBGN0003116_PN PROTEIN)"/>
    <property type="match status" value="1"/>
</dbReference>
<dbReference type="EMBL" id="JAGDFM010000961">
    <property type="protein sequence ID" value="KAG7375720.1"/>
    <property type="molecule type" value="Genomic_DNA"/>
</dbReference>
<reference evidence="2" key="1">
    <citation type="submission" date="2021-02" db="EMBL/GenBank/DDBJ databases">
        <authorList>
            <person name="Palmer J.M."/>
        </authorList>
    </citation>
    <scope>NUCLEOTIDE SEQUENCE</scope>
    <source>
        <strain evidence="2">SCRP734</strain>
    </source>
</reference>
<dbReference type="PANTHER" id="PTHR12112">
    <property type="entry name" value="BNIP - RELATED"/>
    <property type="match status" value="1"/>
</dbReference>
<dbReference type="Proteomes" id="UP000694044">
    <property type="component" value="Unassembled WGS sequence"/>
</dbReference>
<evidence type="ECO:0000313" key="3">
    <source>
        <dbReference type="Proteomes" id="UP000694044"/>
    </source>
</evidence>
<gene>
    <name evidence="2" type="ORF">PHYPSEUDO_015457</name>
</gene>
<dbReference type="GO" id="GO:0004309">
    <property type="term" value="F:exopolyphosphatase activity"/>
    <property type="evidence" value="ECO:0007669"/>
    <property type="project" value="TreeGrafter"/>
</dbReference>
<dbReference type="Pfam" id="PF01368">
    <property type="entry name" value="DHH"/>
    <property type="match status" value="1"/>
</dbReference>
<sequence>MSAASSVWRADSSAARRSSVALFNEFLRSTRWALTQSPASVHVLLGNEAADADSIVSSLSYAFVHYQQHSDELHVAVLPIPRSQLALRCDVTALFQELGVDTDALVFVDEFPWGTQSRVKITLMDHNALSNKQIPHVDGLQVVEIVDHHSDLGRHLDAEKREVAFADGNALVASTCTLVAERLGEVEGHGVHKLLSTMLLGVIALDSINFDPSAKKVTPRDVKAAQKLEETAFATKEGLFKWLQAEKFNPAHWGAFTLENCLQVDYKEFTFATAVGDAKKVGISAVLIDLEAFVLKARDAAALRKGMSEYSKLNALSFLVVMTMFMTPDNQRHRQLLFFQEDGAEAKHCEECFKKDGSLQMEPLLLPETHRDEHMAAFNQLNTGASRKQVAPLIQRALAEFEQSHM</sequence>
<dbReference type="OrthoDB" id="374045at2759"/>